<organism evidence="1 2">
    <name type="scientific">Littorina saxatilis</name>
    <dbReference type="NCBI Taxonomy" id="31220"/>
    <lineage>
        <taxon>Eukaryota</taxon>
        <taxon>Metazoa</taxon>
        <taxon>Spiralia</taxon>
        <taxon>Lophotrochozoa</taxon>
        <taxon>Mollusca</taxon>
        <taxon>Gastropoda</taxon>
        <taxon>Caenogastropoda</taxon>
        <taxon>Littorinimorpha</taxon>
        <taxon>Littorinoidea</taxon>
        <taxon>Littorinidae</taxon>
        <taxon>Littorina</taxon>
    </lineage>
</organism>
<name>A0AAN9BYN7_9CAEN</name>
<protein>
    <recommendedName>
        <fullName evidence="3">Transcription elongation factor, mitochondrial</fullName>
    </recommendedName>
</protein>
<dbReference type="GO" id="GO:0030337">
    <property type="term" value="F:DNA polymerase processivity factor activity"/>
    <property type="evidence" value="ECO:0007669"/>
    <property type="project" value="TreeGrafter"/>
</dbReference>
<dbReference type="InterPro" id="IPR010994">
    <property type="entry name" value="RuvA_2-like"/>
</dbReference>
<dbReference type="Gene3D" id="1.10.150.280">
    <property type="entry name" value="AF1531-like domain"/>
    <property type="match status" value="1"/>
</dbReference>
<dbReference type="AlphaFoldDB" id="A0AAN9BYN7"/>
<dbReference type="GO" id="GO:0006392">
    <property type="term" value="P:transcription elongation by mitochondrial RNA polymerase"/>
    <property type="evidence" value="ECO:0007669"/>
    <property type="project" value="InterPro"/>
</dbReference>
<dbReference type="Proteomes" id="UP001374579">
    <property type="component" value="Unassembled WGS sequence"/>
</dbReference>
<proteinExistence type="predicted"/>
<dbReference type="Pfam" id="PF12836">
    <property type="entry name" value="HHH_3"/>
    <property type="match status" value="1"/>
</dbReference>
<reference evidence="1 2" key="1">
    <citation type="submission" date="2024-02" db="EMBL/GenBank/DDBJ databases">
        <title>Chromosome-scale genome assembly of the rough periwinkle Littorina saxatilis.</title>
        <authorList>
            <person name="De Jode A."/>
            <person name="Faria R."/>
            <person name="Formenti G."/>
            <person name="Sims Y."/>
            <person name="Smith T.P."/>
            <person name="Tracey A."/>
            <person name="Wood J.M.D."/>
            <person name="Zagrodzka Z.B."/>
            <person name="Johannesson K."/>
            <person name="Butlin R.K."/>
            <person name="Leder E.H."/>
        </authorList>
    </citation>
    <scope>NUCLEOTIDE SEQUENCE [LARGE SCALE GENOMIC DNA]</scope>
    <source>
        <strain evidence="1">Snail1</strain>
        <tissue evidence="1">Muscle</tissue>
    </source>
</reference>
<dbReference type="EMBL" id="JBAMIC010000002">
    <property type="protein sequence ID" value="KAK7113758.1"/>
    <property type="molecule type" value="Genomic_DNA"/>
</dbReference>
<evidence type="ECO:0008006" key="3">
    <source>
        <dbReference type="Google" id="ProtNLM"/>
    </source>
</evidence>
<dbReference type="InterPro" id="IPR039150">
    <property type="entry name" value="TEFM"/>
</dbReference>
<gene>
    <name evidence="1" type="ORF">V1264_012988</name>
</gene>
<dbReference type="PANTHER" id="PTHR21053">
    <property type="entry name" value="TRANSCRIPTION ELONGATION FACTOR, MITOCHONDRIAL"/>
    <property type="match status" value="1"/>
</dbReference>
<evidence type="ECO:0000313" key="2">
    <source>
        <dbReference type="Proteomes" id="UP001374579"/>
    </source>
</evidence>
<dbReference type="SUPFAM" id="SSF47781">
    <property type="entry name" value="RuvA domain 2-like"/>
    <property type="match status" value="1"/>
</dbReference>
<sequence length="338" mass="38882">MAVSLSKNLHQKRALFGNLFRTLSTKPSQTSKHVLDEMFGEDERERILDCFNKCSPEELQFTKQLSHQKALAVIKYRERNGNFGTLSEILRVPGVGILGLQKLCSTMKTLEYTDVQKLREKLDMETVKPSPPLPETLRQNLTSLVALDLHADCVTYVQMSRDLSLQSWDILPLFEKPFQRVDHVQFLDKLLQVIERLPKAEVYVMESKIYRYTSLRVVPYLTNVRILEAMLVTLLNSDLSTSCQYRTYFLKPNSVMRFFKLAVGGERVSGQHIVRELQRSVLGEGDPESLVANVDISQLLWEQFLCEKSLGHERLTNSLLLAVAFYKLVVLRTHSLQF</sequence>
<accession>A0AAN9BYN7</accession>
<dbReference type="PANTHER" id="PTHR21053:SF2">
    <property type="entry name" value="TRANSCRIPTION ELONGATION FACTOR, MITOCHONDRIAL"/>
    <property type="match status" value="1"/>
</dbReference>
<dbReference type="GO" id="GO:0042645">
    <property type="term" value="C:mitochondrial nucleoid"/>
    <property type="evidence" value="ECO:0007669"/>
    <property type="project" value="TreeGrafter"/>
</dbReference>
<comment type="caution">
    <text evidence="1">The sequence shown here is derived from an EMBL/GenBank/DDBJ whole genome shotgun (WGS) entry which is preliminary data.</text>
</comment>
<keyword evidence="2" id="KW-1185">Reference proteome</keyword>
<evidence type="ECO:0000313" key="1">
    <source>
        <dbReference type="EMBL" id="KAK7113758.1"/>
    </source>
</evidence>